<evidence type="ECO:0000256" key="5">
    <source>
        <dbReference type="ARBA" id="ARBA00023136"/>
    </source>
</evidence>
<evidence type="ECO:0000313" key="8">
    <source>
        <dbReference type="Proteomes" id="UP000070433"/>
    </source>
</evidence>
<keyword evidence="4 6" id="KW-1133">Transmembrane helix</keyword>
<evidence type="ECO:0000256" key="4">
    <source>
        <dbReference type="ARBA" id="ARBA00022989"/>
    </source>
</evidence>
<comment type="subcellular location">
    <subcellularLocation>
        <location evidence="6">Cell membrane</location>
        <topology evidence="6">Multi-pass membrane protein</topology>
    </subcellularLocation>
    <subcellularLocation>
        <location evidence="1">Membrane</location>
    </subcellularLocation>
</comment>
<evidence type="ECO:0000256" key="6">
    <source>
        <dbReference type="RuleBase" id="RU363076"/>
    </source>
</evidence>
<proteinExistence type="inferred from homology"/>
<dbReference type="Proteomes" id="UP000070433">
    <property type="component" value="Chromosome"/>
</dbReference>
<dbReference type="InterPro" id="IPR045214">
    <property type="entry name" value="Surf1/Surf4"/>
</dbReference>
<sequence length="247" mass="26887">MDAEARGPRSNATLALVLGFALLAFIGFVALGMWQLQRLGWKDALIDRVDRQLRAAPVPAPSSNATLTREADEYRRVSAQGRFDYGREVTVRAATALGTGYWVLTPLQRADGSWLLVNRGFVPPEQRAQIPRSDESASVTGLLRLSEPGGSVLQANVPAEGRWYSRDVASIAQAQGLAGPVAPFFIDLQATPATAAAWPRPGLTVVQFKNDHLVYALTWFALAAIMAGAMTYLVIDERRLRRLTGAR</sequence>
<dbReference type="PANTHER" id="PTHR23427:SF2">
    <property type="entry name" value="SURFEIT LOCUS PROTEIN 1"/>
    <property type="match status" value="1"/>
</dbReference>
<organism evidence="7 8">
    <name type="scientific">Ramlibacter tataouinensis</name>
    <dbReference type="NCBI Taxonomy" id="94132"/>
    <lineage>
        <taxon>Bacteria</taxon>
        <taxon>Pseudomonadati</taxon>
        <taxon>Pseudomonadota</taxon>
        <taxon>Betaproteobacteria</taxon>
        <taxon>Burkholderiales</taxon>
        <taxon>Comamonadaceae</taxon>
        <taxon>Ramlibacter</taxon>
    </lineage>
</organism>
<keyword evidence="8" id="KW-1185">Reference proteome</keyword>
<dbReference type="EMBL" id="CP010951">
    <property type="protein sequence ID" value="AMO22618.1"/>
    <property type="molecule type" value="Genomic_DNA"/>
</dbReference>
<name>A0A127JRK0_9BURK</name>
<evidence type="ECO:0000256" key="3">
    <source>
        <dbReference type="ARBA" id="ARBA00022692"/>
    </source>
</evidence>
<dbReference type="RefSeq" id="WP_061497385.1">
    <property type="nucleotide sequence ID" value="NZ_CP010951.1"/>
</dbReference>
<feature type="transmembrane region" description="Helical" evidence="6">
    <location>
        <begin position="12"/>
        <end position="34"/>
    </location>
</feature>
<dbReference type="PANTHER" id="PTHR23427">
    <property type="entry name" value="SURFEIT LOCUS PROTEIN"/>
    <property type="match status" value="1"/>
</dbReference>
<keyword evidence="6" id="KW-1003">Cell membrane</keyword>
<accession>A0A127JRK0</accession>
<dbReference type="AlphaFoldDB" id="A0A127JRK0"/>
<protein>
    <recommendedName>
        <fullName evidence="6">SURF1-like protein</fullName>
    </recommendedName>
</protein>
<keyword evidence="5 6" id="KW-0472">Membrane</keyword>
<dbReference type="OrthoDB" id="9807214at2"/>
<reference evidence="7 8" key="1">
    <citation type="journal article" date="2014" name="Int. J. Syst. Evol. Microbiol.">
        <title>Ramlibacter solisilvae sp. nov., isolated from forest soil, and emended description of the genus Ramlibacter.</title>
        <authorList>
            <person name="Lee H.J."/>
            <person name="Lee S.H."/>
            <person name="Lee S.S."/>
            <person name="Lee J.S."/>
            <person name="Kim Y."/>
            <person name="Kim S.C."/>
            <person name="Jeon C.O."/>
        </authorList>
    </citation>
    <scope>NUCLEOTIDE SEQUENCE [LARGE SCALE GENOMIC DNA]</scope>
    <source>
        <strain evidence="7 8">5-10</strain>
    </source>
</reference>
<dbReference type="PROSITE" id="PS50895">
    <property type="entry name" value="SURF1"/>
    <property type="match status" value="1"/>
</dbReference>
<gene>
    <name evidence="7" type="ORF">UC35_06640</name>
</gene>
<dbReference type="PATRIC" id="fig|94132.3.peg.1351"/>
<evidence type="ECO:0000256" key="1">
    <source>
        <dbReference type="ARBA" id="ARBA00004370"/>
    </source>
</evidence>
<keyword evidence="3 6" id="KW-0812">Transmembrane</keyword>
<dbReference type="Pfam" id="PF02104">
    <property type="entry name" value="SURF1"/>
    <property type="match status" value="1"/>
</dbReference>
<evidence type="ECO:0000256" key="2">
    <source>
        <dbReference type="ARBA" id="ARBA00007165"/>
    </source>
</evidence>
<comment type="similarity">
    <text evidence="2 6">Belongs to the SURF1 family.</text>
</comment>
<dbReference type="GO" id="GO:0005886">
    <property type="term" value="C:plasma membrane"/>
    <property type="evidence" value="ECO:0007669"/>
    <property type="project" value="UniProtKB-SubCell"/>
</dbReference>
<dbReference type="InterPro" id="IPR002994">
    <property type="entry name" value="Surf1/Shy1"/>
</dbReference>
<evidence type="ECO:0000313" key="7">
    <source>
        <dbReference type="EMBL" id="AMO22618.1"/>
    </source>
</evidence>
<dbReference type="CDD" id="cd06662">
    <property type="entry name" value="SURF1"/>
    <property type="match status" value="1"/>
</dbReference>
<feature type="transmembrane region" description="Helical" evidence="6">
    <location>
        <begin position="213"/>
        <end position="235"/>
    </location>
</feature>